<dbReference type="PANTHER" id="PTHR43491:SF2">
    <property type="entry name" value="UDP-N-ACETYL-D-MANNOSAMINE DEHYDROGENASE"/>
    <property type="match status" value="1"/>
</dbReference>
<evidence type="ECO:0000256" key="3">
    <source>
        <dbReference type="ARBA" id="ARBA00023027"/>
    </source>
</evidence>
<dbReference type="PIRSF" id="PIRSF500136">
    <property type="entry name" value="UDP_ManNAc_DH"/>
    <property type="match status" value="1"/>
</dbReference>
<evidence type="ECO:0000256" key="4">
    <source>
        <dbReference type="PIRNR" id="PIRNR000124"/>
    </source>
</evidence>
<feature type="domain" description="UDP-glucose/GDP-mannose dehydrogenase C-terminal" evidence="5">
    <location>
        <begin position="313"/>
        <end position="410"/>
    </location>
</feature>
<evidence type="ECO:0000256" key="2">
    <source>
        <dbReference type="ARBA" id="ARBA00023002"/>
    </source>
</evidence>
<dbReference type="InterPro" id="IPR036220">
    <property type="entry name" value="UDP-Glc/GDP-Man_DH_C_sf"/>
</dbReference>
<dbReference type="InterPro" id="IPR008927">
    <property type="entry name" value="6-PGluconate_DH-like_C_sf"/>
</dbReference>
<dbReference type="AlphaFoldDB" id="A0A4Z0NJ02"/>
<dbReference type="GO" id="GO:0051287">
    <property type="term" value="F:NAD binding"/>
    <property type="evidence" value="ECO:0007669"/>
    <property type="project" value="InterPro"/>
</dbReference>
<dbReference type="GO" id="GO:0016628">
    <property type="term" value="F:oxidoreductase activity, acting on the CH-CH group of donors, NAD or NADP as acceptor"/>
    <property type="evidence" value="ECO:0007669"/>
    <property type="project" value="InterPro"/>
</dbReference>
<name>A0A4Z0NJ02_9HYPH</name>
<dbReference type="PANTHER" id="PTHR43491">
    <property type="entry name" value="UDP-N-ACETYL-D-MANNOSAMINE DEHYDROGENASE"/>
    <property type="match status" value="1"/>
</dbReference>
<evidence type="ECO:0000313" key="6">
    <source>
        <dbReference type="EMBL" id="TGD95712.1"/>
    </source>
</evidence>
<dbReference type="GO" id="GO:0000271">
    <property type="term" value="P:polysaccharide biosynthetic process"/>
    <property type="evidence" value="ECO:0007669"/>
    <property type="project" value="InterPro"/>
</dbReference>
<dbReference type="SUPFAM" id="SSF51735">
    <property type="entry name" value="NAD(P)-binding Rossmann-fold domains"/>
    <property type="match status" value="1"/>
</dbReference>
<protein>
    <submittedName>
        <fullName evidence="6">Nucleotide sugar dehydrogenase</fullName>
    </submittedName>
</protein>
<keyword evidence="2" id="KW-0560">Oxidoreductase</keyword>
<accession>A0A4Z0NJ02</accession>
<dbReference type="InterPro" id="IPR014027">
    <property type="entry name" value="UDP-Glc/GDP-Man_DH_C"/>
</dbReference>
<reference evidence="6 7" key="1">
    <citation type="submission" date="2019-04" db="EMBL/GenBank/DDBJ databases">
        <authorList>
            <person name="Feng G."/>
            <person name="Zhu H."/>
        </authorList>
    </citation>
    <scope>NUCLEOTIDE SEQUENCE [LARGE SCALE GENOMIC DNA]</scope>
    <source>
        <strain evidence="6 7">6HR-1</strain>
    </source>
</reference>
<proteinExistence type="inferred from homology"/>
<dbReference type="InterPro" id="IPR017476">
    <property type="entry name" value="UDP-Glc/GDP-Man"/>
</dbReference>
<comment type="caution">
    <text evidence="6">The sequence shown here is derived from an EMBL/GenBank/DDBJ whole genome shotgun (WGS) entry which is preliminary data.</text>
</comment>
<dbReference type="OrthoDB" id="9803238at2"/>
<organism evidence="6 7">
    <name type="scientific">Methylobacterium nonmethylotrophicum</name>
    <dbReference type="NCBI Taxonomy" id="1141884"/>
    <lineage>
        <taxon>Bacteria</taxon>
        <taxon>Pseudomonadati</taxon>
        <taxon>Pseudomonadota</taxon>
        <taxon>Alphaproteobacteria</taxon>
        <taxon>Hyphomicrobiales</taxon>
        <taxon>Methylobacteriaceae</taxon>
        <taxon>Methylobacterium</taxon>
    </lineage>
</organism>
<evidence type="ECO:0000256" key="1">
    <source>
        <dbReference type="ARBA" id="ARBA00006601"/>
    </source>
</evidence>
<dbReference type="InterPro" id="IPR001732">
    <property type="entry name" value="UDP-Glc/GDP-Man_DH_N"/>
</dbReference>
<gene>
    <name evidence="6" type="ORF">EU555_26910</name>
</gene>
<dbReference type="PIRSF" id="PIRSF000124">
    <property type="entry name" value="UDPglc_GDPman_dh"/>
    <property type="match status" value="1"/>
</dbReference>
<dbReference type="InterPro" id="IPR014026">
    <property type="entry name" value="UDP-Glc/GDP-Man_DH_dimer"/>
</dbReference>
<dbReference type="SUPFAM" id="SSF48179">
    <property type="entry name" value="6-phosphogluconate dehydrogenase C-terminal domain-like"/>
    <property type="match status" value="1"/>
</dbReference>
<dbReference type="InterPro" id="IPR028359">
    <property type="entry name" value="UDP_ManNAc/GlcNAc_DH"/>
</dbReference>
<dbReference type="RefSeq" id="WP_135418465.1">
    <property type="nucleotide sequence ID" value="NZ_SRLB01000026.1"/>
</dbReference>
<comment type="similarity">
    <text evidence="1 4">Belongs to the UDP-glucose/GDP-mannose dehydrogenase family.</text>
</comment>
<evidence type="ECO:0000259" key="5">
    <source>
        <dbReference type="SMART" id="SM00984"/>
    </source>
</evidence>
<sequence>MRVVVVGAGKMGLPLACQFAHRGAGVTVCDVRRDVVDLINAGRCPVDEPGVPELLARAVAQGRLAASQDTTAAAAQADVVVVIVPVLLTPDNDADTAIIESVTRQVAAGLRPGTLVAYETTLPVGTTRRLAAMLEASGLRAGADFDVVFSPERVKSGSVIDHLVRNAKVVGGITPASAERGAAFYGAYLGAPVMNVGSAEAAEMVKLAGMVYRDATIAISNEIARYAESVEIDLHALLPAINTDGEAALLSPGIGVGGHCAPVYPYFMIRDAARRGIETAMTTLARATNDGQAAWAIDRLERAWRPLRDQEALILGLGFRPQVKEHVCSSAFLIAAEVRRRGGAVLLNDPLYADAEVRRHGFAPLPLDAPHLPPVVVLSTAHRAYRDLDFGDLAARGVQAVLDGRALWSPQAVRAAGLLYLGVGRP</sequence>
<dbReference type="GO" id="GO:0016616">
    <property type="term" value="F:oxidoreductase activity, acting on the CH-OH group of donors, NAD or NADP as acceptor"/>
    <property type="evidence" value="ECO:0007669"/>
    <property type="project" value="InterPro"/>
</dbReference>
<dbReference type="SMART" id="SM00984">
    <property type="entry name" value="UDPG_MGDP_dh_C"/>
    <property type="match status" value="1"/>
</dbReference>
<dbReference type="EMBL" id="SRLB01000026">
    <property type="protein sequence ID" value="TGD95712.1"/>
    <property type="molecule type" value="Genomic_DNA"/>
</dbReference>
<keyword evidence="3" id="KW-0520">NAD</keyword>
<dbReference type="NCBIfam" id="TIGR03026">
    <property type="entry name" value="NDP-sugDHase"/>
    <property type="match status" value="1"/>
</dbReference>
<dbReference type="SUPFAM" id="SSF52413">
    <property type="entry name" value="UDP-glucose/GDP-mannose dehydrogenase C-terminal domain"/>
    <property type="match status" value="1"/>
</dbReference>
<dbReference type="Pfam" id="PF00984">
    <property type="entry name" value="UDPG_MGDP_dh"/>
    <property type="match status" value="1"/>
</dbReference>
<dbReference type="Pfam" id="PF03721">
    <property type="entry name" value="UDPG_MGDP_dh_N"/>
    <property type="match status" value="1"/>
</dbReference>
<evidence type="ECO:0000313" key="7">
    <source>
        <dbReference type="Proteomes" id="UP000297535"/>
    </source>
</evidence>
<dbReference type="InterPro" id="IPR036291">
    <property type="entry name" value="NAD(P)-bd_dom_sf"/>
</dbReference>
<keyword evidence="7" id="KW-1185">Reference proteome</keyword>
<dbReference type="Proteomes" id="UP000297535">
    <property type="component" value="Unassembled WGS sequence"/>
</dbReference>
<dbReference type="Gene3D" id="3.40.50.720">
    <property type="entry name" value="NAD(P)-binding Rossmann-like Domain"/>
    <property type="match status" value="2"/>
</dbReference>